<evidence type="ECO:0000256" key="4">
    <source>
        <dbReference type="ARBA" id="ARBA00022833"/>
    </source>
</evidence>
<feature type="region of interest" description="Disordered" evidence="9">
    <location>
        <begin position="1"/>
        <end position="56"/>
    </location>
</feature>
<dbReference type="PROSITE" id="PS00344">
    <property type="entry name" value="GATA_ZN_FINGER_1"/>
    <property type="match status" value="1"/>
</dbReference>
<evidence type="ECO:0000256" key="7">
    <source>
        <dbReference type="ARBA" id="ARBA00023242"/>
    </source>
</evidence>
<evidence type="ECO:0000256" key="9">
    <source>
        <dbReference type="SAM" id="MobiDB-lite"/>
    </source>
</evidence>
<evidence type="ECO:0000256" key="3">
    <source>
        <dbReference type="ARBA" id="ARBA00022771"/>
    </source>
</evidence>
<evidence type="ECO:0000313" key="12">
    <source>
        <dbReference type="Proteomes" id="UP001162162"/>
    </source>
</evidence>
<keyword evidence="2" id="KW-0479">Metal-binding</keyword>
<keyword evidence="7" id="KW-0539">Nucleus</keyword>
<evidence type="ECO:0000256" key="6">
    <source>
        <dbReference type="ARBA" id="ARBA00023163"/>
    </source>
</evidence>
<accession>A0AAV8Z1L3</accession>
<dbReference type="GO" id="GO:0000978">
    <property type="term" value="F:RNA polymerase II cis-regulatory region sequence-specific DNA binding"/>
    <property type="evidence" value="ECO:0007669"/>
    <property type="project" value="TreeGrafter"/>
</dbReference>
<dbReference type="PROSITE" id="PS50114">
    <property type="entry name" value="GATA_ZN_FINGER_2"/>
    <property type="match status" value="1"/>
</dbReference>
<dbReference type="Pfam" id="PF00320">
    <property type="entry name" value="GATA"/>
    <property type="match status" value="1"/>
</dbReference>
<dbReference type="GO" id="GO:0000981">
    <property type="term" value="F:DNA-binding transcription factor activity, RNA polymerase II-specific"/>
    <property type="evidence" value="ECO:0007669"/>
    <property type="project" value="TreeGrafter"/>
</dbReference>
<evidence type="ECO:0000259" key="10">
    <source>
        <dbReference type="PROSITE" id="PS50114"/>
    </source>
</evidence>
<dbReference type="InterPro" id="IPR000679">
    <property type="entry name" value="Znf_GATA"/>
</dbReference>
<dbReference type="Gene3D" id="3.30.50.10">
    <property type="entry name" value="Erythroid Transcription Factor GATA-1, subunit A"/>
    <property type="match status" value="1"/>
</dbReference>
<evidence type="ECO:0000256" key="2">
    <source>
        <dbReference type="ARBA" id="ARBA00022723"/>
    </source>
</evidence>
<feature type="compositionally biased region" description="Basic and acidic residues" evidence="9">
    <location>
        <begin position="9"/>
        <end position="24"/>
    </location>
</feature>
<dbReference type="GO" id="GO:0005634">
    <property type="term" value="C:nucleus"/>
    <property type="evidence" value="ECO:0007669"/>
    <property type="project" value="UniProtKB-SubCell"/>
</dbReference>
<dbReference type="AlphaFoldDB" id="A0AAV8Z1L3"/>
<dbReference type="PRINTS" id="PR00619">
    <property type="entry name" value="GATAZNFINGER"/>
</dbReference>
<protein>
    <recommendedName>
        <fullName evidence="10">GATA-type domain-containing protein</fullName>
    </recommendedName>
</protein>
<keyword evidence="6" id="KW-0804">Transcription</keyword>
<organism evidence="11 12">
    <name type="scientific">Aromia moschata</name>
    <dbReference type="NCBI Taxonomy" id="1265417"/>
    <lineage>
        <taxon>Eukaryota</taxon>
        <taxon>Metazoa</taxon>
        <taxon>Ecdysozoa</taxon>
        <taxon>Arthropoda</taxon>
        <taxon>Hexapoda</taxon>
        <taxon>Insecta</taxon>
        <taxon>Pterygota</taxon>
        <taxon>Neoptera</taxon>
        <taxon>Endopterygota</taxon>
        <taxon>Coleoptera</taxon>
        <taxon>Polyphaga</taxon>
        <taxon>Cucujiformia</taxon>
        <taxon>Chrysomeloidea</taxon>
        <taxon>Cerambycidae</taxon>
        <taxon>Cerambycinae</taxon>
        <taxon>Callichromatini</taxon>
        <taxon>Aromia</taxon>
    </lineage>
</organism>
<dbReference type="PANTHER" id="PTHR10071:SF281">
    <property type="entry name" value="BOX A-BINDING FACTOR-RELATED"/>
    <property type="match status" value="1"/>
</dbReference>
<name>A0AAV8Z1L3_9CUCU</name>
<keyword evidence="12" id="KW-1185">Reference proteome</keyword>
<gene>
    <name evidence="11" type="ORF">NQ318_014324</name>
</gene>
<dbReference type="SUPFAM" id="SSF57716">
    <property type="entry name" value="Glucocorticoid receptor-like (DNA-binding domain)"/>
    <property type="match status" value="1"/>
</dbReference>
<dbReference type="InterPro" id="IPR013088">
    <property type="entry name" value="Znf_NHR/GATA"/>
</dbReference>
<evidence type="ECO:0000313" key="11">
    <source>
        <dbReference type="EMBL" id="KAJ8956906.1"/>
    </source>
</evidence>
<keyword evidence="5" id="KW-0805">Transcription regulation</keyword>
<dbReference type="EMBL" id="JAPWTK010000027">
    <property type="protein sequence ID" value="KAJ8956906.1"/>
    <property type="molecule type" value="Genomic_DNA"/>
</dbReference>
<keyword evidence="4" id="KW-0862">Zinc</keyword>
<evidence type="ECO:0000256" key="5">
    <source>
        <dbReference type="ARBA" id="ARBA00023015"/>
    </source>
</evidence>
<dbReference type="GO" id="GO:0045165">
    <property type="term" value="P:cell fate commitment"/>
    <property type="evidence" value="ECO:0007669"/>
    <property type="project" value="TreeGrafter"/>
</dbReference>
<dbReference type="PANTHER" id="PTHR10071">
    <property type="entry name" value="TRANSCRIPTION FACTOR GATA FAMILY MEMBER"/>
    <property type="match status" value="1"/>
</dbReference>
<dbReference type="GO" id="GO:0000122">
    <property type="term" value="P:negative regulation of transcription by RNA polymerase II"/>
    <property type="evidence" value="ECO:0007669"/>
    <property type="project" value="TreeGrafter"/>
</dbReference>
<dbReference type="GO" id="GO:0045944">
    <property type="term" value="P:positive regulation of transcription by RNA polymerase II"/>
    <property type="evidence" value="ECO:0007669"/>
    <property type="project" value="TreeGrafter"/>
</dbReference>
<dbReference type="InterPro" id="IPR039355">
    <property type="entry name" value="Transcription_factor_GATA"/>
</dbReference>
<evidence type="ECO:0000256" key="1">
    <source>
        <dbReference type="ARBA" id="ARBA00004123"/>
    </source>
</evidence>
<reference evidence="11" key="1">
    <citation type="journal article" date="2023" name="Insect Mol. Biol.">
        <title>Genome sequencing provides insights into the evolution of gene families encoding plant cell wall-degrading enzymes in longhorned beetles.</title>
        <authorList>
            <person name="Shin N.R."/>
            <person name="Okamura Y."/>
            <person name="Kirsch R."/>
            <person name="Pauchet Y."/>
        </authorList>
    </citation>
    <scope>NUCLEOTIDE SEQUENCE</scope>
    <source>
        <strain evidence="11">AMC_N1</strain>
    </source>
</reference>
<sequence length="353" mass="39456">MWFTKWNPAKREPSPQDVKPKVEEIEPEPQPQPQPQPQTQQPQQQPQQQQQAPTATVIRRRVIIDAGIIVENNEEQPTESGRTEAGAPESGQYPELIQAEGQEQFTETKSYAVDVITTETYQNQTEYQQDIGYPTVQIGPVTLSNAVEPQADYANLETAQYNNGYTNGPQYLTQHQYQDMYNIERATGDSPPANTLLYRDNDPNLASSRYQNNFDVSSSQQSQVSLIPQSGETYYNATGNWNQTGGTYQQYQGTANLNVSLHQPDSTQSYSPYINASWSNSAMDDGQPQRAPSQEVLVKECVNCGASVTPLWRRDGTGHYLCNACGLYHKINGVHRPPVRPTKKPQAVSLNLG</sequence>
<dbReference type="SMART" id="SM00401">
    <property type="entry name" value="ZnF_GATA"/>
    <property type="match status" value="1"/>
</dbReference>
<comment type="subcellular location">
    <subcellularLocation>
        <location evidence="1">Nucleus</location>
    </subcellularLocation>
</comment>
<dbReference type="GO" id="GO:0008270">
    <property type="term" value="F:zinc ion binding"/>
    <property type="evidence" value="ECO:0007669"/>
    <property type="project" value="UniProtKB-KW"/>
</dbReference>
<evidence type="ECO:0000256" key="8">
    <source>
        <dbReference type="PROSITE-ProRule" id="PRU00094"/>
    </source>
</evidence>
<dbReference type="Proteomes" id="UP001162162">
    <property type="component" value="Unassembled WGS sequence"/>
</dbReference>
<feature type="region of interest" description="Disordered" evidence="9">
    <location>
        <begin position="68"/>
        <end position="89"/>
    </location>
</feature>
<feature type="compositionally biased region" description="Low complexity" evidence="9">
    <location>
        <begin position="37"/>
        <end position="55"/>
    </location>
</feature>
<keyword evidence="3 8" id="KW-0863">Zinc-finger</keyword>
<proteinExistence type="predicted"/>
<feature type="domain" description="GATA-type" evidence="10">
    <location>
        <begin position="299"/>
        <end position="348"/>
    </location>
</feature>
<dbReference type="CDD" id="cd00202">
    <property type="entry name" value="ZnF_GATA"/>
    <property type="match status" value="1"/>
</dbReference>
<comment type="caution">
    <text evidence="11">The sequence shown here is derived from an EMBL/GenBank/DDBJ whole genome shotgun (WGS) entry which is preliminary data.</text>
</comment>